<protein>
    <submittedName>
        <fullName evidence="3">Carboxypeptidase-like protein</fullName>
    </submittedName>
</protein>
<reference evidence="2 4" key="1">
    <citation type="submission" date="2014-07" db="EMBL/GenBank/DDBJ databases">
        <title>Draft genome sequence of Nonlabens ulvanivorans, an ulvan degrading bacterium.</title>
        <authorList>
            <person name="Kopel M."/>
            <person name="Helbert W."/>
            <person name="Henrissat B."/>
            <person name="Doniger T."/>
            <person name="Banin E."/>
        </authorList>
    </citation>
    <scope>NUCLEOTIDE SEQUENCE [LARGE SCALE GENOMIC DNA]</scope>
    <source>
        <strain evidence="2 4">PLR</strain>
    </source>
</reference>
<feature type="signal peptide" evidence="1">
    <location>
        <begin position="1"/>
        <end position="18"/>
    </location>
</feature>
<dbReference type="Proteomes" id="UP000239997">
    <property type="component" value="Unassembled WGS sequence"/>
</dbReference>
<dbReference type="Proteomes" id="UP000028531">
    <property type="component" value="Unassembled WGS sequence"/>
</dbReference>
<dbReference type="EMBL" id="JPJI01000026">
    <property type="protein sequence ID" value="KEZ93777.1"/>
    <property type="molecule type" value="Genomic_DNA"/>
</dbReference>
<organism evidence="2 4">
    <name type="scientific">Nonlabens ulvanivorans</name>
    <name type="common">Persicivirga ulvanivorans</name>
    <dbReference type="NCBI Taxonomy" id="906888"/>
    <lineage>
        <taxon>Bacteria</taxon>
        <taxon>Pseudomonadati</taxon>
        <taxon>Bacteroidota</taxon>
        <taxon>Flavobacteriia</taxon>
        <taxon>Flavobacteriales</taxon>
        <taxon>Flavobacteriaceae</taxon>
        <taxon>Nonlabens</taxon>
    </lineage>
</organism>
<gene>
    <name evidence="2" type="ORF">IL45_06150</name>
    <name evidence="3" type="ORF">LY02_01409</name>
</gene>
<dbReference type="EMBL" id="PVNA01000002">
    <property type="protein sequence ID" value="PRX14379.1"/>
    <property type="molecule type" value="Genomic_DNA"/>
</dbReference>
<proteinExistence type="predicted"/>
<dbReference type="InterPro" id="IPR008969">
    <property type="entry name" value="CarboxyPept-like_regulatory"/>
</dbReference>
<dbReference type="RefSeq" id="WP_036581491.1">
    <property type="nucleotide sequence ID" value="NZ_JPJI01000026.1"/>
</dbReference>
<dbReference type="SUPFAM" id="SSF49464">
    <property type="entry name" value="Carboxypeptidase regulatory domain-like"/>
    <property type="match status" value="1"/>
</dbReference>
<dbReference type="OrthoDB" id="1144164at2"/>
<evidence type="ECO:0000313" key="5">
    <source>
        <dbReference type="Proteomes" id="UP000239997"/>
    </source>
</evidence>
<feature type="chain" id="PRO_5001777756" evidence="1">
    <location>
        <begin position="19"/>
        <end position="289"/>
    </location>
</feature>
<accession>A0A084JXU3</accession>
<dbReference type="AlphaFoldDB" id="A0A084JXU3"/>
<keyword evidence="1" id="KW-0732">Signal</keyword>
<dbReference type="Pfam" id="PF13715">
    <property type="entry name" value="CarbopepD_reg_2"/>
    <property type="match status" value="1"/>
</dbReference>
<comment type="caution">
    <text evidence="2">The sequence shown here is derived from an EMBL/GenBank/DDBJ whole genome shotgun (WGS) entry which is preliminary data.</text>
</comment>
<name>A0A084JXU3_NONUL</name>
<evidence type="ECO:0000256" key="1">
    <source>
        <dbReference type="SAM" id="SignalP"/>
    </source>
</evidence>
<evidence type="ECO:0000313" key="3">
    <source>
        <dbReference type="EMBL" id="PRX14379.1"/>
    </source>
</evidence>
<reference evidence="3 5" key="2">
    <citation type="submission" date="2018-03" db="EMBL/GenBank/DDBJ databases">
        <title>Genomic Encyclopedia of Archaeal and Bacterial Type Strains, Phase II (KMG-II): from individual species to whole genera.</title>
        <authorList>
            <person name="Goeker M."/>
        </authorList>
    </citation>
    <scope>NUCLEOTIDE SEQUENCE [LARGE SCALE GENOMIC DNA]</scope>
    <source>
        <strain evidence="3 5">DSM 22727</strain>
    </source>
</reference>
<sequence length="289" mass="33267">MKHSFFLFLLLYCTTCVAQRTITGNVSDTDGEAILGVTIAIKDSAIGVVSDFDGNYSIVASIEDVLVFSYAGFEPQEILVGSQNTIHVVLEEDLTTVHAIVHYYQKTFEVSTSYGFNYNTVGLGIYKSIWHPLYIDLNASISSDFNINKKFEFSLSRSLSVKSFYFKVGLNHEQADFNFNNFKKNELFFKKNIGRNRDPFQYLKIKLGQLKIQNIELNEHDLGAGIELRKRLISGLYLNSAYTYWNGINEVELKGDYNIRYNWIINVRYHHISNYEEVSLGISYNLRNW</sequence>
<keyword evidence="5" id="KW-1185">Reference proteome</keyword>
<dbReference type="Gene3D" id="2.60.40.1120">
    <property type="entry name" value="Carboxypeptidase-like, regulatory domain"/>
    <property type="match status" value="1"/>
</dbReference>
<evidence type="ECO:0000313" key="4">
    <source>
        <dbReference type="Proteomes" id="UP000028531"/>
    </source>
</evidence>
<evidence type="ECO:0000313" key="2">
    <source>
        <dbReference type="EMBL" id="KEZ93777.1"/>
    </source>
</evidence>